<dbReference type="RefSeq" id="XP_013756200.1">
    <property type="nucleotide sequence ID" value="XM_013900746.1"/>
</dbReference>
<accession>A0A0L0DFZ8</accession>
<dbReference type="InterPro" id="IPR004263">
    <property type="entry name" value="Exostosin"/>
</dbReference>
<gene>
    <name evidence="4" type="ORF">AMSG_07275</name>
</gene>
<dbReference type="PROSITE" id="PS00022">
    <property type="entry name" value="EGF_1"/>
    <property type="match status" value="1"/>
</dbReference>
<dbReference type="GeneID" id="25566228"/>
<evidence type="ECO:0000259" key="3">
    <source>
        <dbReference type="PROSITE" id="PS50026"/>
    </source>
</evidence>
<dbReference type="PROSITE" id="PS50026">
    <property type="entry name" value="EGF_3"/>
    <property type="match status" value="1"/>
</dbReference>
<dbReference type="Gene3D" id="2.60.120.260">
    <property type="entry name" value="Galactose-binding domain-like"/>
    <property type="match status" value="1"/>
</dbReference>
<dbReference type="InterPro" id="IPR000742">
    <property type="entry name" value="EGF"/>
</dbReference>
<keyword evidence="5" id="KW-1185">Reference proteome</keyword>
<dbReference type="InterPro" id="IPR040911">
    <property type="entry name" value="Exostosin_GT47"/>
</dbReference>
<dbReference type="GO" id="GO:0016757">
    <property type="term" value="F:glycosyltransferase activity"/>
    <property type="evidence" value="ECO:0007669"/>
    <property type="project" value="InterPro"/>
</dbReference>
<dbReference type="AlphaFoldDB" id="A0A0L0DFZ8"/>
<feature type="domain" description="EGF-like" evidence="3">
    <location>
        <begin position="66"/>
        <end position="98"/>
    </location>
</feature>
<dbReference type="PANTHER" id="PTHR11062:SF376">
    <property type="entry name" value="EXOSTOSIN FAMILY PROTEIN"/>
    <property type="match status" value="1"/>
</dbReference>
<protein>
    <recommendedName>
        <fullName evidence="3">EGF-like domain-containing protein</fullName>
    </recommendedName>
</protein>
<dbReference type="Pfam" id="PF23106">
    <property type="entry name" value="EGF_Teneurin"/>
    <property type="match status" value="1"/>
</dbReference>
<evidence type="ECO:0000313" key="4">
    <source>
        <dbReference type="EMBL" id="KNC51272.1"/>
    </source>
</evidence>
<evidence type="ECO:0000256" key="2">
    <source>
        <dbReference type="PROSITE-ProRule" id="PRU00076"/>
    </source>
</evidence>
<dbReference type="EMBL" id="GL349466">
    <property type="protein sequence ID" value="KNC51272.1"/>
    <property type="molecule type" value="Genomic_DNA"/>
</dbReference>
<dbReference type="SMART" id="SM00181">
    <property type="entry name" value="EGF"/>
    <property type="match status" value="1"/>
</dbReference>
<proteinExistence type="inferred from homology"/>
<dbReference type="Pfam" id="PF03016">
    <property type="entry name" value="Exostosin_GT47"/>
    <property type="match status" value="1"/>
</dbReference>
<dbReference type="PANTHER" id="PTHR11062">
    <property type="entry name" value="EXOSTOSIN HEPARAN SULFATE GLYCOSYLTRANSFERASE -RELATED"/>
    <property type="match status" value="1"/>
</dbReference>
<organism evidence="4 5">
    <name type="scientific">Thecamonas trahens ATCC 50062</name>
    <dbReference type="NCBI Taxonomy" id="461836"/>
    <lineage>
        <taxon>Eukaryota</taxon>
        <taxon>Apusozoa</taxon>
        <taxon>Apusomonadida</taxon>
        <taxon>Apusomonadidae</taxon>
        <taxon>Thecamonas</taxon>
    </lineage>
</organism>
<comment type="caution">
    <text evidence="2">Lacks conserved residue(s) required for the propagation of feature annotation.</text>
</comment>
<name>A0A0L0DFZ8_THETB</name>
<evidence type="ECO:0000256" key="1">
    <source>
        <dbReference type="ARBA" id="ARBA00010271"/>
    </source>
</evidence>
<reference evidence="4 5" key="1">
    <citation type="submission" date="2010-05" db="EMBL/GenBank/DDBJ databases">
        <title>The Genome Sequence of Thecamonas trahens ATCC 50062.</title>
        <authorList>
            <consortium name="The Broad Institute Genome Sequencing Platform"/>
            <person name="Russ C."/>
            <person name="Cuomo C."/>
            <person name="Shea T."/>
            <person name="Young S.K."/>
            <person name="Zeng Q."/>
            <person name="Koehrsen M."/>
            <person name="Haas B."/>
            <person name="Borodovsky M."/>
            <person name="Guigo R."/>
            <person name="Alvarado L."/>
            <person name="Berlin A."/>
            <person name="Bochicchio J."/>
            <person name="Borenstein D."/>
            <person name="Chapman S."/>
            <person name="Chen Z."/>
            <person name="Freedman E."/>
            <person name="Gellesch M."/>
            <person name="Goldberg J."/>
            <person name="Griggs A."/>
            <person name="Gujja S."/>
            <person name="Heilman E."/>
            <person name="Heiman D."/>
            <person name="Hepburn T."/>
            <person name="Howarth C."/>
            <person name="Jen D."/>
            <person name="Larson L."/>
            <person name="Mehta T."/>
            <person name="Park D."/>
            <person name="Pearson M."/>
            <person name="Roberts A."/>
            <person name="Saif S."/>
            <person name="Shenoy N."/>
            <person name="Sisk P."/>
            <person name="Stolte C."/>
            <person name="Sykes S."/>
            <person name="Thomson T."/>
            <person name="Walk T."/>
            <person name="White J."/>
            <person name="Yandava C."/>
            <person name="Burger G."/>
            <person name="Gray M.W."/>
            <person name="Holland P.W.H."/>
            <person name="King N."/>
            <person name="Lang F.B.F."/>
            <person name="Roger A.J."/>
            <person name="Ruiz-Trillo I."/>
            <person name="Lander E."/>
            <person name="Nusbaum C."/>
        </authorList>
    </citation>
    <scope>NUCLEOTIDE SEQUENCE [LARGE SCALE GENOMIC DNA]</scope>
    <source>
        <strain evidence="4 5">ATCC 50062</strain>
    </source>
</reference>
<dbReference type="Proteomes" id="UP000054408">
    <property type="component" value="Unassembled WGS sequence"/>
</dbReference>
<comment type="similarity">
    <text evidence="1">Belongs to the glycosyltransferase 47 family.</text>
</comment>
<feature type="disulfide bond" evidence="2">
    <location>
        <begin position="70"/>
        <end position="80"/>
    </location>
</feature>
<feature type="disulfide bond" evidence="2">
    <location>
        <begin position="88"/>
        <end position="97"/>
    </location>
</feature>
<keyword evidence="2" id="KW-1015">Disulfide bond</keyword>
<sequence>MYWPGVRPRSCLALKAKHVTDGRLLVAPETVPQMAVDGMWPQVDATGRADWPLAPAPPGTVVPLIALSECVDECSGHGLCVKGPECSCFSGWTGETCDVAHVAIDCLNGCHGPAGGDLPGAYAISWRMGSFGRALDFGRPTPAAVYEQALAETQCLVDDAENADVVLIPSAGDRWYRRDDVLDFVATAYPRAIARCEAGDAALVWLPMVDDAGAAVYFGREAGASGRIPAAAKVSVFLVNSGLEAGSYSPFSQGAFRPGRDIVIPPYPKTEFAGIVPLPSTPVSPKIFFSGSITSTATWPIARGNGRAAALAAVERAGADPADYAVHRKFVEGFDKKMREARTCLAPPGKSGGWGIRLAMAMAVGCVPVIVDDSRRHMFDEIWDYSGFAVHLTPAAAIDELIATVDALSDSDVARMREEVACARAVVTYEASVWARVKEVLVAREKRASPKLPCQLLPAS</sequence>
<dbReference type="STRING" id="461836.A0A0L0DFZ8"/>
<dbReference type="OrthoDB" id="1924787at2759"/>
<keyword evidence="2" id="KW-0245">EGF-like domain</keyword>
<evidence type="ECO:0000313" key="5">
    <source>
        <dbReference type="Proteomes" id="UP000054408"/>
    </source>
</evidence>
<dbReference type="PROSITE" id="PS01186">
    <property type="entry name" value="EGF_2"/>
    <property type="match status" value="1"/>
</dbReference>